<keyword evidence="7" id="KW-0274">FAD</keyword>
<evidence type="ECO:0000259" key="11">
    <source>
        <dbReference type="PROSITE" id="PS51387"/>
    </source>
</evidence>
<keyword evidence="4" id="KW-0017">Alkaloid metabolism</keyword>
<dbReference type="Proteomes" id="UP000504604">
    <property type="component" value="Linkage group LG12"/>
</dbReference>
<organism evidence="12 13">
    <name type="scientific">Sesamum indicum</name>
    <name type="common">Oriental sesame</name>
    <name type="synonym">Sesamum orientale</name>
    <dbReference type="NCBI Taxonomy" id="4182"/>
    <lineage>
        <taxon>Eukaryota</taxon>
        <taxon>Viridiplantae</taxon>
        <taxon>Streptophyta</taxon>
        <taxon>Embryophyta</taxon>
        <taxon>Tracheophyta</taxon>
        <taxon>Spermatophyta</taxon>
        <taxon>Magnoliopsida</taxon>
        <taxon>eudicotyledons</taxon>
        <taxon>Gunneridae</taxon>
        <taxon>Pentapetalae</taxon>
        <taxon>asterids</taxon>
        <taxon>lamiids</taxon>
        <taxon>Lamiales</taxon>
        <taxon>Pedaliaceae</taxon>
        <taxon>Sesamum</taxon>
    </lineage>
</organism>
<keyword evidence="8" id="KW-1015">Disulfide bond</keyword>
<evidence type="ECO:0000256" key="1">
    <source>
        <dbReference type="ARBA" id="ARBA00001974"/>
    </source>
</evidence>
<gene>
    <name evidence="13" type="primary">LOC105175934</name>
</gene>
<dbReference type="SUPFAM" id="SSF56176">
    <property type="entry name" value="FAD-binding/transporter-associated domain-like"/>
    <property type="match status" value="1"/>
</dbReference>
<keyword evidence="12" id="KW-1185">Reference proteome</keyword>
<dbReference type="FunCoup" id="A0A6I9UQD0">
    <property type="interactions" value="59"/>
</dbReference>
<dbReference type="InterPro" id="IPR016166">
    <property type="entry name" value="FAD-bd_PCMH"/>
</dbReference>
<dbReference type="Pfam" id="PF08031">
    <property type="entry name" value="BBE"/>
    <property type="match status" value="1"/>
</dbReference>
<evidence type="ECO:0000256" key="3">
    <source>
        <dbReference type="ARBA" id="ARBA00005466"/>
    </source>
</evidence>
<dbReference type="InParanoid" id="A0A6I9UQD0"/>
<dbReference type="InterPro" id="IPR016167">
    <property type="entry name" value="FAD-bd_PCMH_sub1"/>
</dbReference>
<dbReference type="KEGG" id="sind:105175934"/>
<dbReference type="InterPro" id="IPR006094">
    <property type="entry name" value="Oxid_FAD_bind_N"/>
</dbReference>
<dbReference type="InterPro" id="IPR036318">
    <property type="entry name" value="FAD-bd_PCMH-like_sf"/>
</dbReference>
<dbReference type="AlphaFoldDB" id="A0A6I9UQD0"/>
<dbReference type="PANTHER" id="PTHR32448">
    <property type="entry name" value="OS08G0158400 PROTEIN"/>
    <property type="match status" value="1"/>
</dbReference>
<evidence type="ECO:0000313" key="12">
    <source>
        <dbReference type="Proteomes" id="UP000504604"/>
    </source>
</evidence>
<reference evidence="13" key="1">
    <citation type="submission" date="2025-08" db="UniProtKB">
        <authorList>
            <consortium name="RefSeq"/>
        </authorList>
    </citation>
    <scope>IDENTIFICATION</scope>
</reference>
<proteinExistence type="inferred from homology"/>
<dbReference type="InterPro" id="IPR012951">
    <property type="entry name" value="BBE"/>
</dbReference>
<evidence type="ECO:0000256" key="7">
    <source>
        <dbReference type="ARBA" id="ARBA00022827"/>
    </source>
</evidence>
<accession>A0A6I9UQD0</accession>
<sequence>MKTPSISTLFFFLFVTFSWSVADRTDHFLKCLKEEFHDYNSISSLVYTPTNSSYSSVLEFSVQNLRFVTESTPTPLVIITPEHESQIPPLIYCAKLNHLQIRTRSGGHDFEGLSYVTQVPFIVIDMIKFDKVTVDAEQKIALVEAGATLGTLYYRIAEKSPTLGFPAGACPTIGAGGHFSGGGYGSLHRKYGLAADNVIDARMIDVNGRILDRKSMGEDLFWAIRGGGGASFGVILSWKIQLVDVPETVTVFAVQKTLEENATQLIHRWQYIAPKIDPELFILVRVARVNSDQDGAYITMRAAFTALFLGGIDKLLPLVQEKFPELGVVREDCTEMSWVQSVLYFQGFPIEALDWLLKRQQPYVGYFKGKADYVREPIPEYVFEGIWKLFKEPDAKDADIVLIPYGGIMDEIPEDAIPFPHRAGTLYKILYATYWSKQNAQDADKVLSWLRKLYNYTTPYVSKSPREAYINYRDLDIGVNNDKGEVSYKQASVWGKKYFKNNFDRLVWVKTIVDPRNFFRNEQSIPTWRKWTGKGDI</sequence>
<dbReference type="GO" id="GO:0071949">
    <property type="term" value="F:FAD binding"/>
    <property type="evidence" value="ECO:0007669"/>
    <property type="project" value="InterPro"/>
</dbReference>
<evidence type="ECO:0000256" key="2">
    <source>
        <dbReference type="ARBA" id="ARBA00004913"/>
    </source>
</evidence>
<dbReference type="Gene3D" id="3.30.43.10">
    <property type="entry name" value="Uridine Diphospho-n-acetylenolpyruvylglucosamine Reductase, domain 2"/>
    <property type="match status" value="1"/>
</dbReference>
<feature type="signal peptide" evidence="10">
    <location>
        <begin position="1"/>
        <end position="22"/>
    </location>
</feature>
<dbReference type="PROSITE" id="PS51387">
    <property type="entry name" value="FAD_PCMH"/>
    <property type="match status" value="1"/>
</dbReference>
<comment type="cofactor">
    <cofactor evidence="1">
        <name>FAD</name>
        <dbReference type="ChEBI" id="CHEBI:57692"/>
    </cofactor>
</comment>
<dbReference type="Gene3D" id="3.40.462.20">
    <property type="match status" value="1"/>
</dbReference>
<evidence type="ECO:0000313" key="13">
    <source>
        <dbReference type="RefSeq" id="XP_011096884.1"/>
    </source>
</evidence>
<protein>
    <submittedName>
        <fullName evidence="13">Berberine bridge enzyme-like 8</fullName>
    </submittedName>
</protein>
<keyword evidence="9" id="KW-0325">Glycoprotein</keyword>
<evidence type="ECO:0000256" key="8">
    <source>
        <dbReference type="ARBA" id="ARBA00023157"/>
    </source>
</evidence>
<evidence type="ECO:0000256" key="4">
    <source>
        <dbReference type="ARBA" id="ARBA00022589"/>
    </source>
</evidence>
<dbReference type="Pfam" id="PF01565">
    <property type="entry name" value="FAD_binding_4"/>
    <property type="match status" value="1"/>
</dbReference>
<evidence type="ECO:0000256" key="6">
    <source>
        <dbReference type="ARBA" id="ARBA00022729"/>
    </source>
</evidence>
<dbReference type="Gene3D" id="3.30.465.10">
    <property type="match status" value="1"/>
</dbReference>
<dbReference type="GO" id="GO:0016491">
    <property type="term" value="F:oxidoreductase activity"/>
    <property type="evidence" value="ECO:0007669"/>
    <property type="project" value="InterPro"/>
</dbReference>
<dbReference type="OrthoDB" id="407275at2759"/>
<dbReference type="RefSeq" id="XP_011096884.1">
    <property type="nucleotide sequence ID" value="XM_011098582.2"/>
</dbReference>
<comment type="similarity">
    <text evidence="3">Belongs to the oxygen-dependent FAD-linked oxidoreductase family.</text>
</comment>
<evidence type="ECO:0000256" key="10">
    <source>
        <dbReference type="SAM" id="SignalP"/>
    </source>
</evidence>
<feature type="domain" description="FAD-binding PCMH-type" evidence="11">
    <location>
        <begin position="71"/>
        <end position="245"/>
    </location>
</feature>
<dbReference type="GeneID" id="105175934"/>
<name>A0A6I9UQD0_SESIN</name>
<keyword evidence="6 10" id="KW-0732">Signal</keyword>
<evidence type="ECO:0000256" key="5">
    <source>
        <dbReference type="ARBA" id="ARBA00022630"/>
    </source>
</evidence>
<feature type="chain" id="PRO_5026658232" evidence="10">
    <location>
        <begin position="23"/>
        <end position="537"/>
    </location>
</feature>
<evidence type="ECO:0000256" key="9">
    <source>
        <dbReference type="ARBA" id="ARBA00023180"/>
    </source>
</evidence>
<dbReference type="FunFam" id="3.30.43.10:FF:000004">
    <property type="entry name" value="Berberine bridge enzyme-like 15"/>
    <property type="match status" value="1"/>
</dbReference>
<dbReference type="InterPro" id="IPR016169">
    <property type="entry name" value="FAD-bd_PCMH_sub2"/>
</dbReference>
<dbReference type="Gramene" id="SIN_1006732.t">
    <property type="protein sequence ID" value="SIN_1006732.t.cds1"/>
    <property type="gene ID" value="SIN_1006732"/>
</dbReference>
<comment type="pathway">
    <text evidence="2">Alkaloid biosynthesis.</text>
</comment>
<keyword evidence="5" id="KW-0285">Flavoprotein</keyword>